<proteinExistence type="inferred from homology"/>
<dbReference type="Proteomes" id="UP001562425">
    <property type="component" value="Unassembled WGS sequence"/>
</dbReference>
<name>A0ABD1D2X0_CULPP</name>
<protein>
    <recommendedName>
        <fullName evidence="4">Peptidase S1 domain-containing protein</fullName>
    </recommendedName>
</protein>
<dbReference type="PANTHER" id="PTHR24252">
    <property type="entry name" value="ACROSIN-RELATED"/>
    <property type="match status" value="1"/>
</dbReference>
<dbReference type="InterPro" id="IPR001314">
    <property type="entry name" value="Peptidase_S1A"/>
</dbReference>
<keyword evidence="3" id="KW-0732">Signal</keyword>
<evidence type="ECO:0000313" key="6">
    <source>
        <dbReference type="Proteomes" id="UP001562425"/>
    </source>
</evidence>
<dbReference type="InterPro" id="IPR001254">
    <property type="entry name" value="Trypsin_dom"/>
</dbReference>
<feature type="domain" description="Peptidase S1" evidence="4">
    <location>
        <begin position="33"/>
        <end position="268"/>
    </location>
</feature>
<dbReference type="Pfam" id="PF00089">
    <property type="entry name" value="Trypsin"/>
    <property type="match status" value="1"/>
</dbReference>
<keyword evidence="1" id="KW-1015">Disulfide bond</keyword>
<dbReference type="AlphaFoldDB" id="A0ABD1D2X0"/>
<sequence length="282" mass="30604">MAKLVTKSLLLLFFLLASTSSFVIPDEEPEQFMIGGTPTVQGAFPAVAFIRTIGRPICGAAVIDERHVVTLAQCVLNGTFHLYNPRLVRVHTGDILLNPVSPTRETRLASVIYVHPNFKAHTYENDIAVIRLQEPLPLPSNEIEPAFRRTRIVGNGFTCHMVGWGQTAAAGQVVDVQQRSIPIVINDRDQCNFVRHLSPVTESMICAGNLVAAATGPAPCTGNIGSGLYCDGDLTGLLSFGLNCGTANNPPTFTQIRFFNGWIEQQLVRTDVPPAGWSPLDV</sequence>
<dbReference type="Gene3D" id="2.40.10.10">
    <property type="entry name" value="Trypsin-like serine proteases"/>
    <property type="match status" value="1"/>
</dbReference>
<keyword evidence="6" id="KW-1185">Reference proteome</keyword>
<dbReference type="CDD" id="cd00190">
    <property type="entry name" value="Tryp_SPc"/>
    <property type="match status" value="1"/>
</dbReference>
<organism evidence="5 6">
    <name type="scientific">Culex pipiens pipiens</name>
    <name type="common">Northern house mosquito</name>
    <dbReference type="NCBI Taxonomy" id="38569"/>
    <lineage>
        <taxon>Eukaryota</taxon>
        <taxon>Metazoa</taxon>
        <taxon>Ecdysozoa</taxon>
        <taxon>Arthropoda</taxon>
        <taxon>Hexapoda</taxon>
        <taxon>Insecta</taxon>
        <taxon>Pterygota</taxon>
        <taxon>Neoptera</taxon>
        <taxon>Endopterygota</taxon>
        <taxon>Diptera</taxon>
        <taxon>Nematocera</taxon>
        <taxon>Culicoidea</taxon>
        <taxon>Culicidae</taxon>
        <taxon>Culicinae</taxon>
        <taxon>Culicini</taxon>
        <taxon>Culex</taxon>
        <taxon>Culex</taxon>
    </lineage>
</organism>
<dbReference type="PROSITE" id="PS50240">
    <property type="entry name" value="TRYPSIN_DOM"/>
    <property type="match status" value="1"/>
</dbReference>
<comment type="similarity">
    <text evidence="2">Belongs to the peptidase S1 family. CLIP subfamily.</text>
</comment>
<evidence type="ECO:0000256" key="2">
    <source>
        <dbReference type="ARBA" id="ARBA00024195"/>
    </source>
</evidence>
<feature type="signal peptide" evidence="3">
    <location>
        <begin position="1"/>
        <end position="21"/>
    </location>
</feature>
<evidence type="ECO:0000259" key="4">
    <source>
        <dbReference type="PROSITE" id="PS50240"/>
    </source>
</evidence>
<dbReference type="PANTHER" id="PTHR24252:SF7">
    <property type="entry name" value="HYALIN"/>
    <property type="match status" value="1"/>
</dbReference>
<accession>A0ABD1D2X0</accession>
<dbReference type="SUPFAM" id="SSF50494">
    <property type="entry name" value="Trypsin-like serine proteases"/>
    <property type="match status" value="1"/>
</dbReference>
<dbReference type="PRINTS" id="PR00722">
    <property type="entry name" value="CHYMOTRYPSIN"/>
</dbReference>
<evidence type="ECO:0000256" key="1">
    <source>
        <dbReference type="ARBA" id="ARBA00023157"/>
    </source>
</evidence>
<dbReference type="EMBL" id="JBEHCU010007838">
    <property type="protein sequence ID" value="KAL1391558.1"/>
    <property type="molecule type" value="Genomic_DNA"/>
</dbReference>
<evidence type="ECO:0000313" key="5">
    <source>
        <dbReference type="EMBL" id="KAL1391558.1"/>
    </source>
</evidence>
<comment type="caution">
    <text evidence="5">The sequence shown here is derived from an EMBL/GenBank/DDBJ whole genome shotgun (WGS) entry which is preliminary data.</text>
</comment>
<dbReference type="InterPro" id="IPR043504">
    <property type="entry name" value="Peptidase_S1_PA_chymotrypsin"/>
</dbReference>
<gene>
    <name evidence="5" type="ORF">pipiens_003136</name>
</gene>
<feature type="chain" id="PRO_5044742530" description="Peptidase S1 domain-containing protein" evidence="3">
    <location>
        <begin position="22"/>
        <end position="282"/>
    </location>
</feature>
<reference evidence="5 6" key="1">
    <citation type="submission" date="2024-05" db="EMBL/GenBank/DDBJ databases">
        <title>Culex pipiens pipiens assembly and annotation.</title>
        <authorList>
            <person name="Alout H."/>
            <person name="Durand T."/>
        </authorList>
    </citation>
    <scope>NUCLEOTIDE SEQUENCE [LARGE SCALE GENOMIC DNA]</scope>
    <source>
        <strain evidence="5">HA-2024</strain>
        <tissue evidence="5">Whole body</tissue>
    </source>
</reference>
<dbReference type="SMART" id="SM00020">
    <property type="entry name" value="Tryp_SPc"/>
    <property type="match status" value="1"/>
</dbReference>
<dbReference type="InterPro" id="IPR009003">
    <property type="entry name" value="Peptidase_S1_PA"/>
</dbReference>
<evidence type="ECO:0000256" key="3">
    <source>
        <dbReference type="SAM" id="SignalP"/>
    </source>
</evidence>